<evidence type="ECO:0008006" key="4">
    <source>
        <dbReference type="Google" id="ProtNLM"/>
    </source>
</evidence>
<dbReference type="EMBL" id="JAPFFF010000021">
    <property type="protein sequence ID" value="KAK8854061.1"/>
    <property type="molecule type" value="Genomic_DNA"/>
</dbReference>
<feature type="transmembrane region" description="Helical" evidence="1">
    <location>
        <begin position="43"/>
        <end position="64"/>
    </location>
</feature>
<protein>
    <recommendedName>
        <fullName evidence="4">Transmembrane protein</fullName>
    </recommendedName>
</protein>
<keyword evidence="1" id="KW-1133">Transmembrane helix</keyword>
<name>A0ABR2HX33_9EUKA</name>
<sequence>MTNIVDSITAELNPPEEPENLENLIPDQTTETFWEKFKRKFGAIPKTVGACVVMLILGIVFLIIPSITSSLSKSGVIGMYVVGSLLLIPSVYVAYILFHVFNDTPGFHIDGLPLWDE</sequence>
<organism evidence="2 3">
    <name type="scientific">Tritrichomonas musculus</name>
    <dbReference type="NCBI Taxonomy" id="1915356"/>
    <lineage>
        <taxon>Eukaryota</taxon>
        <taxon>Metamonada</taxon>
        <taxon>Parabasalia</taxon>
        <taxon>Tritrichomonadida</taxon>
        <taxon>Tritrichomonadidae</taxon>
        <taxon>Tritrichomonas</taxon>
    </lineage>
</organism>
<feature type="transmembrane region" description="Helical" evidence="1">
    <location>
        <begin position="76"/>
        <end position="98"/>
    </location>
</feature>
<dbReference type="Proteomes" id="UP001470230">
    <property type="component" value="Unassembled WGS sequence"/>
</dbReference>
<evidence type="ECO:0000313" key="3">
    <source>
        <dbReference type="Proteomes" id="UP001470230"/>
    </source>
</evidence>
<evidence type="ECO:0000313" key="2">
    <source>
        <dbReference type="EMBL" id="KAK8854061.1"/>
    </source>
</evidence>
<keyword evidence="1" id="KW-0472">Membrane</keyword>
<keyword evidence="3" id="KW-1185">Reference proteome</keyword>
<proteinExistence type="predicted"/>
<reference evidence="2 3" key="1">
    <citation type="submission" date="2024-04" db="EMBL/GenBank/DDBJ databases">
        <title>Tritrichomonas musculus Genome.</title>
        <authorList>
            <person name="Alves-Ferreira E."/>
            <person name="Grigg M."/>
            <person name="Lorenzi H."/>
            <person name="Galac M."/>
        </authorList>
    </citation>
    <scope>NUCLEOTIDE SEQUENCE [LARGE SCALE GENOMIC DNA]</scope>
    <source>
        <strain evidence="2 3">EAF2021</strain>
    </source>
</reference>
<keyword evidence="1" id="KW-0812">Transmembrane</keyword>
<accession>A0ABR2HX33</accession>
<evidence type="ECO:0000256" key="1">
    <source>
        <dbReference type="SAM" id="Phobius"/>
    </source>
</evidence>
<comment type="caution">
    <text evidence="2">The sequence shown here is derived from an EMBL/GenBank/DDBJ whole genome shotgun (WGS) entry which is preliminary data.</text>
</comment>
<gene>
    <name evidence="2" type="ORF">M9Y10_016612</name>
</gene>